<evidence type="ECO:0000313" key="1">
    <source>
        <dbReference type="EMBL" id="KAJ7388767.1"/>
    </source>
</evidence>
<dbReference type="EMBL" id="MU825452">
    <property type="protein sequence ID" value="KAJ7388767.1"/>
    <property type="molecule type" value="Genomic_DNA"/>
</dbReference>
<feature type="non-terminal residue" evidence="1">
    <location>
        <position position="113"/>
    </location>
</feature>
<evidence type="ECO:0000313" key="2">
    <source>
        <dbReference type="Proteomes" id="UP001163046"/>
    </source>
</evidence>
<dbReference type="AlphaFoldDB" id="A0A9X0D641"/>
<dbReference type="OrthoDB" id="415358at2759"/>
<organism evidence="1 2">
    <name type="scientific">Desmophyllum pertusum</name>
    <dbReference type="NCBI Taxonomy" id="174260"/>
    <lineage>
        <taxon>Eukaryota</taxon>
        <taxon>Metazoa</taxon>
        <taxon>Cnidaria</taxon>
        <taxon>Anthozoa</taxon>
        <taxon>Hexacorallia</taxon>
        <taxon>Scleractinia</taxon>
        <taxon>Caryophylliina</taxon>
        <taxon>Caryophylliidae</taxon>
        <taxon>Desmophyllum</taxon>
    </lineage>
</organism>
<comment type="caution">
    <text evidence="1">The sequence shown here is derived from an EMBL/GenBank/DDBJ whole genome shotgun (WGS) entry which is preliminary data.</text>
</comment>
<keyword evidence="2" id="KW-1185">Reference proteome</keyword>
<proteinExistence type="predicted"/>
<gene>
    <name evidence="1" type="ORF">OS493_035878</name>
</gene>
<reference evidence="1" key="1">
    <citation type="submission" date="2023-01" db="EMBL/GenBank/DDBJ databases">
        <title>Genome assembly of the deep-sea coral Lophelia pertusa.</title>
        <authorList>
            <person name="Herrera S."/>
            <person name="Cordes E."/>
        </authorList>
    </citation>
    <scope>NUCLEOTIDE SEQUENCE</scope>
    <source>
        <strain evidence="1">USNM1676648</strain>
        <tissue evidence="1">Polyp</tissue>
    </source>
</reference>
<accession>A0A9X0D641</accession>
<dbReference type="Proteomes" id="UP001163046">
    <property type="component" value="Unassembled WGS sequence"/>
</dbReference>
<protein>
    <submittedName>
        <fullName evidence="1">Uncharacterized protein</fullName>
    </submittedName>
</protein>
<name>A0A9X0D641_9CNID</name>
<sequence>QDVLVPPPIACKDIIQENLVHEVNVTERCYSEVDVDRVDLLKYPGLHNIEHHFASIEPGFIAAAQFRNDSSKRTVFSRQSKLSGELRCPFGGLDNQFFLQDKLFSVMGQMRQG</sequence>